<evidence type="ECO:0000313" key="2">
    <source>
        <dbReference type="EMBL" id="ASH99108.1"/>
    </source>
</evidence>
<feature type="compositionally biased region" description="Polar residues" evidence="1">
    <location>
        <begin position="7"/>
        <end position="18"/>
    </location>
</feature>
<protein>
    <submittedName>
        <fullName evidence="2">ORF3</fullName>
    </submittedName>
</protein>
<accession>A0A220IGK5</accession>
<evidence type="ECO:0000313" key="3">
    <source>
        <dbReference type="Proteomes" id="UP000679831"/>
    </source>
</evidence>
<feature type="region of interest" description="Disordered" evidence="1">
    <location>
        <begin position="62"/>
        <end position="140"/>
    </location>
</feature>
<feature type="region of interest" description="Disordered" evidence="1">
    <location>
        <begin position="1"/>
        <end position="44"/>
    </location>
</feature>
<name>A0A220IGK5_9VIRU</name>
<organism evidence="2 3">
    <name type="scientific">Giant panda anellovirus</name>
    <dbReference type="NCBI Taxonomy" id="2016460"/>
    <lineage>
        <taxon>Viruses</taxon>
        <taxon>Monodnaviria</taxon>
        <taxon>Shotokuvirae</taxon>
        <taxon>Commensaviricota</taxon>
        <taxon>Cardeaviricetes</taxon>
        <taxon>Sanitavirales</taxon>
        <taxon>Anelloviridae</taxon>
    </lineage>
</organism>
<dbReference type="RefSeq" id="YP_010797529.1">
    <property type="nucleotide sequence ID" value="NC_076193.1"/>
</dbReference>
<reference evidence="2 3" key="1">
    <citation type="journal article" date="2017" name="Microbiome">
        <title>Virome comparisons in wild-diseased and healthy captive giant pandas.</title>
        <authorList>
            <person name="Zhang W."/>
            <person name="Yang S."/>
            <person name="Shan T."/>
            <person name="Hou R."/>
            <person name="Liu Z."/>
            <person name="Li W."/>
            <person name="Guo L."/>
            <person name="Wang Y."/>
            <person name="Chen P."/>
            <person name="Wang X."/>
            <person name="Feng F."/>
            <person name="Wang H."/>
            <person name="Chen C."/>
            <person name="Shen Q."/>
            <person name="Zhou C."/>
            <person name="Hua X."/>
            <person name="Cui L."/>
            <person name="Deng X."/>
            <person name="Zhang Z."/>
            <person name="Qi D."/>
            <person name="Delwart E."/>
        </authorList>
    </citation>
    <scope>NUCLEOTIDE SEQUENCE [LARGE SCALE GENOMIC DNA]</scope>
    <source>
        <strain evidence="3">gpan21066</strain>
    </source>
</reference>
<dbReference type="KEGG" id="vg:80535358"/>
<keyword evidence="3" id="KW-1185">Reference proteome</keyword>
<feature type="compositionally biased region" description="Polar residues" evidence="1">
    <location>
        <begin position="30"/>
        <end position="40"/>
    </location>
</feature>
<dbReference type="GeneID" id="80535358"/>
<dbReference type="EMBL" id="MF327548">
    <property type="protein sequence ID" value="ASH99108.1"/>
    <property type="molecule type" value="Genomic_DNA"/>
</dbReference>
<dbReference type="Proteomes" id="UP000679831">
    <property type="component" value="Segment"/>
</dbReference>
<evidence type="ECO:0000256" key="1">
    <source>
        <dbReference type="SAM" id="MobiDB-lite"/>
    </source>
</evidence>
<sequence>MDEICKTGQSKKQTTTPDPATRKTVRVQLASETVTSTPPDSSRKRHWQELLNEISVNNKNWWRSSPNLYSSEGSENESRGTIIPPTPTPKKKINISETWPLASNSDWSESEGPPPTHLRQRLVTPRGGGEFLLPPDPPHH</sequence>
<proteinExistence type="predicted"/>
<feature type="compositionally biased region" description="Polar residues" evidence="1">
    <location>
        <begin position="95"/>
        <end position="107"/>
    </location>
</feature>
<feature type="compositionally biased region" description="Polar residues" evidence="1">
    <location>
        <begin position="62"/>
        <end position="73"/>
    </location>
</feature>